<dbReference type="AlphaFoldDB" id="A0A1B1KEX3"/>
<reference evidence="3 4" key="1">
    <citation type="submission" date="2014-07" db="EMBL/GenBank/DDBJ databases">
        <authorList>
            <person name="Zhang J.E."/>
            <person name="Yang H."/>
            <person name="Guo J."/>
            <person name="Deng Z."/>
            <person name="Luo H."/>
            <person name="Luo M."/>
            <person name="Zhao B."/>
        </authorList>
    </citation>
    <scope>NUCLEOTIDE SEQUENCE [LARGE SCALE GENOMIC DNA]</scope>
    <source>
        <strain evidence="3 4">1CP</strain>
    </source>
</reference>
<evidence type="ECO:0000313" key="4">
    <source>
        <dbReference type="Proteomes" id="UP000186108"/>
    </source>
</evidence>
<dbReference type="Proteomes" id="UP000186108">
    <property type="component" value="Chromosome"/>
</dbReference>
<feature type="compositionally biased region" description="Low complexity" evidence="1">
    <location>
        <begin position="203"/>
        <end position="219"/>
    </location>
</feature>
<name>A0A1B1KEX3_RHOOP</name>
<keyword evidence="2" id="KW-1133">Transmembrane helix</keyword>
<feature type="region of interest" description="Disordered" evidence="1">
    <location>
        <begin position="183"/>
        <end position="238"/>
    </location>
</feature>
<sequence>MLTGICVALLCVRAATHSSSPFLIITVAMVLTAVCITALGLVLRRRRYCDDPQDPRIHAKSLLIAISVTVSVAGVSYLIALTSRRDRGYGHLGAIIISRQWRKSQQLRCDSNRSSRLRPREHSTVYPKSACASSAAVSTDLPTPRAAAATLLRISLTARATSHDKTITLEDIRALPDAHCATGLTTRSSPSSCRRLHTDRVRPTTSARRTAPRLAPAARTRARDRHRRTRKSNRSIHRVQGTRRFVEFTATCVRTAYIGL</sequence>
<evidence type="ECO:0000313" key="3">
    <source>
        <dbReference type="EMBL" id="ANS31152.1"/>
    </source>
</evidence>
<evidence type="ECO:0000256" key="1">
    <source>
        <dbReference type="SAM" id="MobiDB-lite"/>
    </source>
</evidence>
<evidence type="ECO:0000256" key="2">
    <source>
        <dbReference type="SAM" id="Phobius"/>
    </source>
</evidence>
<keyword evidence="2" id="KW-0812">Transmembrane</keyword>
<organism evidence="3 4">
    <name type="scientific">Rhodococcus opacus</name>
    <name type="common">Nocardia opaca</name>
    <dbReference type="NCBI Taxonomy" id="37919"/>
    <lineage>
        <taxon>Bacteria</taxon>
        <taxon>Bacillati</taxon>
        <taxon>Actinomycetota</taxon>
        <taxon>Actinomycetes</taxon>
        <taxon>Mycobacteriales</taxon>
        <taxon>Nocardiaceae</taxon>
        <taxon>Rhodococcus</taxon>
    </lineage>
</organism>
<feature type="compositionally biased region" description="Polar residues" evidence="1">
    <location>
        <begin position="183"/>
        <end position="192"/>
    </location>
</feature>
<keyword evidence="2" id="KW-0472">Membrane</keyword>
<feature type="compositionally biased region" description="Basic residues" evidence="1">
    <location>
        <begin position="220"/>
        <end position="238"/>
    </location>
</feature>
<feature type="transmembrane region" description="Helical" evidence="2">
    <location>
        <begin position="62"/>
        <end position="80"/>
    </location>
</feature>
<proteinExistence type="predicted"/>
<protein>
    <submittedName>
        <fullName evidence="3">Uncharacterized protein</fullName>
    </submittedName>
</protein>
<feature type="transmembrane region" description="Helical" evidence="2">
    <location>
        <begin position="24"/>
        <end position="42"/>
    </location>
</feature>
<gene>
    <name evidence="3" type="ORF">R1CP_32645</name>
</gene>
<accession>A0A1B1KEX3</accession>
<dbReference type="EMBL" id="CP009111">
    <property type="protein sequence ID" value="ANS31152.1"/>
    <property type="molecule type" value="Genomic_DNA"/>
</dbReference>